<evidence type="ECO:0000256" key="7">
    <source>
        <dbReference type="ARBA" id="ARBA00051538"/>
    </source>
</evidence>
<dbReference type="Gene3D" id="3.40.630.70">
    <property type="entry name" value="Leucyl/phenylalanyl-tRNA-protein transferase, C-terminal domain"/>
    <property type="match status" value="1"/>
</dbReference>
<comment type="similarity">
    <text evidence="9 15">Belongs to the L/F-transferase family.</text>
</comment>
<evidence type="ECO:0000256" key="1">
    <source>
        <dbReference type="ARBA" id="ARBA00004496"/>
    </source>
</evidence>
<dbReference type="InterPro" id="IPR042203">
    <property type="entry name" value="Leu/Phe-tRNA_Trfase_C"/>
</dbReference>
<reference evidence="16 17" key="1">
    <citation type="submission" date="2020-01" db="EMBL/GenBank/DDBJ databases">
        <title>The draft genome sequence of Corallococcus exiguus DSM 14696.</title>
        <authorList>
            <person name="Zhang X."/>
            <person name="Zhu H."/>
        </authorList>
    </citation>
    <scope>NUCLEOTIDE SEQUENCE [LARGE SCALE GENOMIC DNA]</scope>
    <source>
        <strain evidence="16 17">DSM 14696</strain>
    </source>
</reference>
<comment type="function">
    <text evidence="8 15">Functions in the N-end rule pathway of protein degradation where it conjugates Leu, Phe and, less efficiently, Met from aminoacyl-tRNAs to the N-termini of proteins containing an N-terminal arginine or lysine.</text>
</comment>
<dbReference type="InterPro" id="IPR016181">
    <property type="entry name" value="Acyl_CoA_acyltransferase"/>
</dbReference>
<keyword evidence="4 15" id="KW-0012">Acyltransferase</keyword>
<evidence type="ECO:0000313" key="16">
    <source>
        <dbReference type="EMBL" id="NBC39267.1"/>
    </source>
</evidence>
<comment type="catalytic activity">
    <reaction evidence="7 15">
        <text>N-terminal L-lysyl-[protein] + L-leucyl-tRNA(Leu) = N-terminal L-leucyl-L-lysyl-[protein] + tRNA(Leu) + H(+)</text>
        <dbReference type="Rhea" id="RHEA:12340"/>
        <dbReference type="Rhea" id="RHEA-COMP:9613"/>
        <dbReference type="Rhea" id="RHEA-COMP:9622"/>
        <dbReference type="Rhea" id="RHEA-COMP:12670"/>
        <dbReference type="Rhea" id="RHEA-COMP:12671"/>
        <dbReference type="ChEBI" id="CHEBI:15378"/>
        <dbReference type="ChEBI" id="CHEBI:65249"/>
        <dbReference type="ChEBI" id="CHEBI:78442"/>
        <dbReference type="ChEBI" id="CHEBI:78494"/>
        <dbReference type="ChEBI" id="CHEBI:133043"/>
        <dbReference type="EC" id="2.3.2.6"/>
    </reaction>
</comment>
<proteinExistence type="inferred from homology"/>
<dbReference type="AlphaFoldDB" id="A0A7X4Y7T0"/>
<dbReference type="GO" id="GO:0005737">
    <property type="term" value="C:cytoplasm"/>
    <property type="evidence" value="ECO:0007669"/>
    <property type="project" value="UniProtKB-SubCell"/>
</dbReference>
<dbReference type="RefSeq" id="WP_139916242.1">
    <property type="nucleotide sequence ID" value="NZ_CBCSLE010000035.1"/>
</dbReference>
<evidence type="ECO:0000256" key="9">
    <source>
        <dbReference type="ARBA" id="ARBA00061535"/>
    </source>
</evidence>
<protein>
    <recommendedName>
        <fullName evidence="11 15">Leucyl/phenylalanyl-tRNA--protein transferase</fullName>
        <ecNumber evidence="10 15">2.3.2.6</ecNumber>
    </recommendedName>
    <alternativeName>
        <fullName evidence="12 15">L/F-transferase</fullName>
    </alternativeName>
    <alternativeName>
        <fullName evidence="13 15">Leucyltransferase</fullName>
    </alternativeName>
    <alternativeName>
        <fullName evidence="14 15">Phenyalanyltransferase</fullName>
    </alternativeName>
</protein>
<dbReference type="PANTHER" id="PTHR30098">
    <property type="entry name" value="LEUCYL/PHENYLALANYL-TRNA--PROTEIN TRANSFERASE"/>
    <property type="match status" value="1"/>
</dbReference>
<comment type="caution">
    <text evidence="16">The sequence shown here is derived from an EMBL/GenBank/DDBJ whole genome shotgun (WGS) entry which is preliminary data.</text>
</comment>
<dbReference type="EC" id="2.3.2.6" evidence="10 15"/>
<evidence type="ECO:0000256" key="14">
    <source>
        <dbReference type="ARBA" id="ARBA00083640"/>
    </source>
</evidence>
<dbReference type="EMBL" id="JAAAPK010000001">
    <property type="protein sequence ID" value="NBC39267.1"/>
    <property type="molecule type" value="Genomic_DNA"/>
</dbReference>
<name>A0A7X4Y7T0_9BACT</name>
<keyword evidence="2 15" id="KW-0963">Cytoplasm</keyword>
<dbReference type="NCBIfam" id="TIGR00667">
    <property type="entry name" value="aat"/>
    <property type="match status" value="1"/>
</dbReference>
<dbReference type="Gene3D" id="3.30.70.3550">
    <property type="entry name" value="Leucyl/phenylalanyl-tRNA-protein transferase, N-terminal domain"/>
    <property type="match status" value="1"/>
</dbReference>
<keyword evidence="17" id="KW-1185">Reference proteome</keyword>
<evidence type="ECO:0000256" key="5">
    <source>
        <dbReference type="ARBA" id="ARBA00050607"/>
    </source>
</evidence>
<evidence type="ECO:0000256" key="11">
    <source>
        <dbReference type="ARBA" id="ARBA00074372"/>
    </source>
</evidence>
<comment type="subcellular location">
    <subcellularLocation>
        <location evidence="1 15">Cytoplasm</location>
    </subcellularLocation>
</comment>
<evidence type="ECO:0000256" key="12">
    <source>
        <dbReference type="ARBA" id="ARBA00077136"/>
    </source>
</evidence>
<gene>
    <name evidence="15" type="primary">aat</name>
    <name evidence="16" type="ORF">GTZ93_05450</name>
</gene>
<evidence type="ECO:0000256" key="6">
    <source>
        <dbReference type="ARBA" id="ARBA00050652"/>
    </source>
</evidence>
<dbReference type="PANTHER" id="PTHR30098:SF2">
    <property type="entry name" value="LEUCYL_PHENYLALANYL-TRNA--PROTEIN TRANSFERASE"/>
    <property type="match status" value="1"/>
</dbReference>
<dbReference type="HAMAP" id="MF_00688">
    <property type="entry name" value="Leu_Phe_trans"/>
    <property type="match status" value="1"/>
</dbReference>
<dbReference type="InterPro" id="IPR004616">
    <property type="entry name" value="Leu/Phe-tRNA_Trfase"/>
</dbReference>
<sequence length="228" mass="25587">MPIYLLSDDEPELFPPPAKADKSGLLAVGGDLRPERLVAAYSQGIFPWYSEGQPILWHSPDPRFVLEPEKIHVGRSLRKVMNRGTYTVRYDTAFPKVIDACSRVHRPGQDGTWITDAMKQAYIRLHELGLAHSVEAWDGEVLVGGLYGVSLGAAYFGESMFALAPDASKVAFATAVERLKGWGFQLIDCQVETEHLERFGAESWPRKRFLTALEQALKEPTQRGRWTE</sequence>
<evidence type="ECO:0000313" key="17">
    <source>
        <dbReference type="Proteomes" id="UP000537825"/>
    </source>
</evidence>
<evidence type="ECO:0000256" key="4">
    <source>
        <dbReference type="ARBA" id="ARBA00023315"/>
    </source>
</evidence>
<accession>A0A7X4Y7T0</accession>
<dbReference type="FunFam" id="3.30.70.3550:FF:000001">
    <property type="entry name" value="Leucyl/phenylalanyl-tRNA--protein transferase"/>
    <property type="match status" value="1"/>
</dbReference>
<evidence type="ECO:0000256" key="2">
    <source>
        <dbReference type="ARBA" id="ARBA00022490"/>
    </source>
</evidence>
<dbReference type="Pfam" id="PF03588">
    <property type="entry name" value="Leu_Phe_trans"/>
    <property type="match status" value="1"/>
</dbReference>
<evidence type="ECO:0000256" key="10">
    <source>
        <dbReference type="ARBA" id="ARBA00066767"/>
    </source>
</evidence>
<evidence type="ECO:0000256" key="3">
    <source>
        <dbReference type="ARBA" id="ARBA00022679"/>
    </source>
</evidence>
<dbReference type="Proteomes" id="UP000537825">
    <property type="component" value="Unassembled WGS sequence"/>
</dbReference>
<dbReference type="GO" id="GO:0030163">
    <property type="term" value="P:protein catabolic process"/>
    <property type="evidence" value="ECO:0007669"/>
    <property type="project" value="UniProtKB-UniRule"/>
</dbReference>
<dbReference type="InterPro" id="IPR042221">
    <property type="entry name" value="Leu/Phe-tRNA_Trfase_N"/>
</dbReference>
<evidence type="ECO:0000256" key="15">
    <source>
        <dbReference type="HAMAP-Rule" id="MF_00688"/>
    </source>
</evidence>
<evidence type="ECO:0000256" key="13">
    <source>
        <dbReference type="ARBA" id="ARBA00077165"/>
    </source>
</evidence>
<organism evidence="16 17">
    <name type="scientific">Corallococcus exiguus</name>
    <dbReference type="NCBI Taxonomy" id="83462"/>
    <lineage>
        <taxon>Bacteria</taxon>
        <taxon>Pseudomonadati</taxon>
        <taxon>Myxococcota</taxon>
        <taxon>Myxococcia</taxon>
        <taxon>Myxococcales</taxon>
        <taxon>Cystobacterineae</taxon>
        <taxon>Myxococcaceae</taxon>
        <taxon>Corallococcus</taxon>
    </lineage>
</organism>
<dbReference type="GO" id="GO:0008914">
    <property type="term" value="F:leucyl-tRNA--protein transferase activity"/>
    <property type="evidence" value="ECO:0007669"/>
    <property type="project" value="UniProtKB-UniRule"/>
</dbReference>
<keyword evidence="3 15" id="KW-0808">Transferase</keyword>
<comment type="catalytic activity">
    <reaction evidence="5 15">
        <text>L-phenylalanyl-tRNA(Phe) + an N-terminal L-alpha-aminoacyl-[protein] = an N-terminal L-phenylalanyl-L-alpha-aminoacyl-[protein] + tRNA(Phe)</text>
        <dbReference type="Rhea" id="RHEA:43632"/>
        <dbReference type="Rhea" id="RHEA-COMP:9668"/>
        <dbReference type="Rhea" id="RHEA-COMP:9699"/>
        <dbReference type="Rhea" id="RHEA-COMP:10636"/>
        <dbReference type="Rhea" id="RHEA-COMP:10637"/>
        <dbReference type="ChEBI" id="CHEBI:78442"/>
        <dbReference type="ChEBI" id="CHEBI:78531"/>
        <dbReference type="ChEBI" id="CHEBI:78597"/>
        <dbReference type="ChEBI" id="CHEBI:83561"/>
        <dbReference type="EC" id="2.3.2.6"/>
    </reaction>
</comment>
<evidence type="ECO:0000256" key="8">
    <source>
        <dbReference type="ARBA" id="ARBA00054043"/>
    </source>
</evidence>
<comment type="catalytic activity">
    <reaction evidence="6 15">
        <text>N-terminal L-arginyl-[protein] + L-leucyl-tRNA(Leu) = N-terminal L-leucyl-L-arginyl-[protein] + tRNA(Leu) + H(+)</text>
        <dbReference type="Rhea" id="RHEA:50416"/>
        <dbReference type="Rhea" id="RHEA-COMP:9613"/>
        <dbReference type="Rhea" id="RHEA-COMP:9622"/>
        <dbReference type="Rhea" id="RHEA-COMP:12672"/>
        <dbReference type="Rhea" id="RHEA-COMP:12673"/>
        <dbReference type="ChEBI" id="CHEBI:15378"/>
        <dbReference type="ChEBI" id="CHEBI:64719"/>
        <dbReference type="ChEBI" id="CHEBI:78442"/>
        <dbReference type="ChEBI" id="CHEBI:78494"/>
        <dbReference type="ChEBI" id="CHEBI:133044"/>
        <dbReference type="EC" id="2.3.2.6"/>
    </reaction>
</comment>
<dbReference type="SUPFAM" id="SSF55729">
    <property type="entry name" value="Acyl-CoA N-acyltransferases (Nat)"/>
    <property type="match status" value="1"/>
</dbReference>